<dbReference type="EMBL" id="CAJVPS010028129">
    <property type="protein sequence ID" value="CAG8725620.1"/>
    <property type="molecule type" value="Genomic_DNA"/>
</dbReference>
<dbReference type="AlphaFoldDB" id="A0A9N9I8Y3"/>
<feature type="non-terminal residue" evidence="2">
    <location>
        <position position="1"/>
    </location>
</feature>
<protein>
    <submittedName>
        <fullName evidence="2">3553_t:CDS:1</fullName>
    </submittedName>
</protein>
<organism evidence="2 3">
    <name type="scientific">Ambispora leptoticha</name>
    <dbReference type="NCBI Taxonomy" id="144679"/>
    <lineage>
        <taxon>Eukaryota</taxon>
        <taxon>Fungi</taxon>
        <taxon>Fungi incertae sedis</taxon>
        <taxon>Mucoromycota</taxon>
        <taxon>Glomeromycotina</taxon>
        <taxon>Glomeromycetes</taxon>
        <taxon>Archaeosporales</taxon>
        <taxon>Ambisporaceae</taxon>
        <taxon>Ambispora</taxon>
    </lineage>
</organism>
<dbReference type="OrthoDB" id="6359943at2759"/>
<comment type="caution">
    <text evidence="2">The sequence shown here is derived from an EMBL/GenBank/DDBJ whole genome shotgun (WGS) entry which is preliminary data.</text>
</comment>
<reference evidence="2" key="1">
    <citation type="submission" date="2021-06" db="EMBL/GenBank/DDBJ databases">
        <authorList>
            <person name="Kallberg Y."/>
            <person name="Tangrot J."/>
            <person name="Rosling A."/>
        </authorList>
    </citation>
    <scope>NUCLEOTIDE SEQUENCE</scope>
    <source>
        <strain evidence="2">FL130A</strain>
    </source>
</reference>
<proteinExistence type="predicted"/>
<evidence type="ECO:0000256" key="1">
    <source>
        <dbReference type="SAM" id="MobiDB-lite"/>
    </source>
</evidence>
<gene>
    <name evidence="2" type="ORF">ALEPTO_LOCUS12427</name>
</gene>
<feature type="region of interest" description="Disordered" evidence="1">
    <location>
        <begin position="1"/>
        <end position="82"/>
    </location>
</feature>
<evidence type="ECO:0000313" key="3">
    <source>
        <dbReference type="Proteomes" id="UP000789508"/>
    </source>
</evidence>
<feature type="compositionally biased region" description="Basic residues" evidence="1">
    <location>
        <begin position="30"/>
        <end position="42"/>
    </location>
</feature>
<accession>A0A9N9I8Y3</accession>
<sequence>NKKHTKDHGRVTGRSTKFNDSKQPTQPITKHSKTLPHNKSHVKPNQLLGINETFAQSSNKPNNSEEPTHFQGNRSQTANLLPRSILRKNCDNQKQNKRKVSFAEPLICYSPSKPNRSQKVTTKRQLDDRSVTSNTYVSDLRDLSTLDINDISENNVILYIKTFDEKITEYAKTIKDACFSYLVNDLPSSLNSFDTNRHHHHHHDDKCAIETGNGMCHNDGYQRLLDIYARLPFSWLKRVIESENLGVTSIIRYKLAKDIITKRQELKISNKDEFAYMSFGTNHHQNITIVQKRGIKKR</sequence>
<feature type="compositionally biased region" description="Polar residues" evidence="1">
    <location>
        <begin position="53"/>
        <end position="79"/>
    </location>
</feature>
<dbReference type="Proteomes" id="UP000789508">
    <property type="component" value="Unassembled WGS sequence"/>
</dbReference>
<keyword evidence="3" id="KW-1185">Reference proteome</keyword>
<evidence type="ECO:0000313" key="2">
    <source>
        <dbReference type="EMBL" id="CAG8725620.1"/>
    </source>
</evidence>
<feature type="compositionally biased region" description="Polar residues" evidence="1">
    <location>
        <begin position="13"/>
        <end position="29"/>
    </location>
</feature>
<name>A0A9N9I8Y3_9GLOM</name>